<name>A0ACB9TQZ7_HOLOL</name>
<gene>
    <name evidence="1" type="ORF">MML48_2g00003620</name>
</gene>
<evidence type="ECO:0000313" key="1">
    <source>
        <dbReference type="EMBL" id="KAI4469230.1"/>
    </source>
</evidence>
<dbReference type="EMBL" id="CM043016">
    <property type="protein sequence ID" value="KAI4469230.1"/>
    <property type="molecule type" value="Genomic_DNA"/>
</dbReference>
<comment type="caution">
    <text evidence="1">The sequence shown here is derived from an EMBL/GenBank/DDBJ whole genome shotgun (WGS) entry which is preliminary data.</text>
</comment>
<evidence type="ECO:0000313" key="2">
    <source>
        <dbReference type="Proteomes" id="UP001056778"/>
    </source>
</evidence>
<sequence length="1300" mass="146345">MKERNCKSSGSYSSSIVVFLWLTIVVGVSFGDALLDTGCDPRYEDCFLGGREGFGHDILRKRLEPHGIATYTSKPVQNPESLSMINEEENQHTPFSPTPTTTTHDDPKARAINFTHMDDDPIPNELTKNMSKKETRKKVLDLSDVSMDDDEEDMDMEDEMLNARILTPNGAASSSSNGSCQSGDMTYTNGEKVYVDCDSICTCANGKMDCNDRCPNPFVKRGRKIEDPLCTQHPVEDICCATLVCSDTATEALEICSFNNKTFNRGETVKNDCESICYCGPGGKVTCKARCPPTKKVNEKCVEIPHPEDKCCKTVVCDVNAEEHELRSDIEAMDNKILFAKYTNTTTIKIDFLLHQVIKPLVDLSVDKRNWTTYALLPDDYLYGIEKMFKYIRIENDEDIIDIQNVPENVENQIGDNYCMYKGSKYEFEQEFNDSCEALCVCRITGVKCFKVECPTYSGTDILDPNCVQWETVPANFTPVPPKCCPDKLECKSHGECEYEGETYQNWQQIPINVTGCEKRCYCEMGKVECQEVCAPVVATPPNTLPCLPHQAVLAHPPDEDCCLSWICQNGAQGDTSKNVENSNQMDKIAKQKKPFNSKNVTDIEDPLLNKLDSRLPSKTLGPLMIYENHGDNTTSSPEISHKLPNISPDENHYYTKSKPNKSNKIPQKNVEESHLNQVPDKFVGQIRPNYPQSNKGKQPVSNKIKAQTSTTSSDNEENYIPGNVIQSYHPEIYQEDKDGATTNGQIHGNETPEELLQLIHQYPQIINYPTGSVVEIHNIPQITQGKPSQYITPNTITPDQTNVPYLIGDHHQNRPPHISQPPGITFEHILHEITKNTNLPSSSSNSFGQNGLLQNNGQLFLPQPVQFNANGQAQRNETKGGFPSGYFSTFHNPQQQDEVVVHTLEALDAHTVKLVFNIPRIIVGLYGRVEVRYTNKDNNDPSTWQLQVFAPPHDLLATPQLEFQLTELKADTNYRIQVTVTLRDMHNIHTSKIYSVRTVKELPTSTLPAMIPIEPELSVGEVNATWARIQWRPFTPNEMEFIDGVQLRYKELDGKIYEATPLIHRAVTSYTLENLKYKSTYEVGIFFIPFHDQRTELHAERLVKFTTTDIIDSYGFNVTLEISQVKSTSVEISWKGVPYPEDKYVNIYRAIYQSDSGKGDYSTFKVAKRDSPSKSIIMDLKSGTRYRLWLEVYLTNGKIKTSNVQDFITKPGAVPVLGASTHDKLSGDISDERGDYYGPLVIVAILATIAILSTLVLLLILIKRHSQNKASITQPPRVSQSAYDNPTYKVEIQQETMNL</sequence>
<accession>A0ACB9TQZ7</accession>
<organism evidence="1 2">
    <name type="scientific">Holotrichia oblita</name>
    <name type="common">Chafer beetle</name>
    <dbReference type="NCBI Taxonomy" id="644536"/>
    <lineage>
        <taxon>Eukaryota</taxon>
        <taxon>Metazoa</taxon>
        <taxon>Ecdysozoa</taxon>
        <taxon>Arthropoda</taxon>
        <taxon>Hexapoda</taxon>
        <taxon>Insecta</taxon>
        <taxon>Pterygota</taxon>
        <taxon>Neoptera</taxon>
        <taxon>Endopterygota</taxon>
        <taxon>Coleoptera</taxon>
        <taxon>Polyphaga</taxon>
        <taxon>Scarabaeiformia</taxon>
        <taxon>Scarabaeidae</taxon>
        <taxon>Melolonthinae</taxon>
        <taxon>Holotrichia</taxon>
    </lineage>
</organism>
<dbReference type="Proteomes" id="UP001056778">
    <property type="component" value="Chromosome 2"/>
</dbReference>
<proteinExistence type="predicted"/>
<protein>
    <submittedName>
        <fullName evidence="1">Connective tissue growth factor-related</fullName>
    </submittedName>
</protein>
<keyword evidence="2" id="KW-1185">Reference proteome</keyword>
<reference evidence="1" key="1">
    <citation type="submission" date="2022-04" db="EMBL/GenBank/DDBJ databases">
        <title>Chromosome-scale genome assembly of Holotrichia oblita Faldermann.</title>
        <authorList>
            <person name="Rongchong L."/>
        </authorList>
    </citation>
    <scope>NUCLEOTIDE SEQUENCE</scope>
    <source>
        <strain evidence="1">81SQS9</strain>
    </source>
</reference>